<evidence type="ECO:0000313" key="2">
    <source>
        <dbReference type="EMBL" id="CAH0372840.1"/>
    </source>
</evidence>
<feature type="compositionally biased region" description="Basic residues" evidence="1">
    <location>
        <begin position="14"/>
        <end position="39"/>
    </location>
</feature>
<feature type="compositionally biased region" description="Low complexity" evidence="1">
    <location>
        <begin position="1"/>
        <end position="13"/>
    </location>
</feature>
<feature type="region of interest" description="Disordered" evidence="1">
    <location>
        <begin position="146"/>
        <end position="174"/>
    </location>
</feature>
<keyword evidence="3" id="KW-1185">Reference proteome</keyword>
<feature type="compositionally biased region" description="Low complexity" evidence="1">
    <location>
        <begin position="222"/>
        <end position="233"/>
    </location>
</feature>
<feature type="region of interest" description="Disordered" evidence="1">
    <location>
        <begin position="1"/>
        <end position="77"/>
    </location>
</feature>
<accession>A0A8J2WLG4</accession>
<sequence>AAAAPRLRGAPATPRRRRRAAPPSRVRTRTRRARTRRRATGADSSTGSTCARDHAVPWPQENEPSRSKLPAGPRLTSAPHALGREVARVAFGAVARCGADRGNRPKVAELQLPLRIDEDVARLDVAVDVTARVDVRECVADVAKPARETRQARGERRDVESGDPSRAAPGSFQRCGASGASPFLETICATLPRAQSSSCAWRWPPSCHARWNAITFGAPRSARSASHSASAASRARRDRNGRRATLIA</sequence>
<feature type="region of interest" description="Disordered" evidence="1">
    <location>
        <begin position="222"/>
        <end position="248"/>
    </location>
</feature>
<dbReference type="AlphaFoldDB" id="A0A8J2WLG4"/>
<dbReference type="Proteomes" id="UP000789595">
    <property type="component" value="Unassembled WGS sequence"/>
</dbReference>
<organism evidence="2 3">
    <name type="scientific">Pelagomonas calceolata</name>
    <dbReference type="NCBI Taxonomy" id="35677"/>
    <lineage>
        <taxon>Eukaryota</taxon>
        <taxon>Sar</taxon>
        <taxon>Stramenopiles</taxon>
        <taxon>Ochrophyta</taxon>
        <taxon>Pelagophyceae</taxon>
        <taxon>Pelagomonadales</taxon>
        <taxon>Pelagomonadaceae</taxon>
        <taxon>Pelagomonas</taxon>
    </lineage>
</organism>
<gene>
    <name evidence="2" type="ORF">PECAL_3P28940</name>
</gene>
<name>A0A8J2WLG4_9STRA</name>
<proteinExistence type="predicted"/>
<reference evidence="2" key="1">
    <citation type="submission" date="2021-11" db="EMBL/GenBank/DDBJ databases">
        <authorList>
            <consortium name="Genoscope - CEA"/>
            <person name="William W."/>
        </authorList>
    </citation>
    <scope>NUCLEOTIDE SEQUENCE</scope>
</reference>
<protein>
    <submittedName>
        <fullName evidence="2">Uncharacterized protein</fullName>
    </submittedName>
</protein>
<evidence type="ECO:0000256" key="1">
    <source>
        <dbReference type="SAM" id="MobiDB-lite"/>
    </source>
</evidence>
<dbReference type="EMBL" id="CAKKNE010000003">
    <property type="protein sequence ID" value="CAH0372840.1"/>
    <property type="molecule type" value="Genomic_DNA"/>
</dbReference>
<feature type="compositionally biased region" description="Basic and acidic residues" evidence="1">
    <location>
        <begin position="146"/>
        <end position="160"/>
    </location>
</feature>
<feature type="non-terminal residue" evidence="2">
    <location>
        <position position="1"/>
    </location>
</feature>
<evidence type="ECO:0000313" key="3">
    <source>
        <dbReference type="Proteomes" id="UP000789595"/>
    </source>
</evidence>
<comment type="caution">
    <text evidence="2">The sequence shown here is derived from an EMBL/GenBank/DDBJ whole genome shotgun (WGS) entry which is preliminary data.</text>
</comment>